<dbReference type="InterPro" id="IPR014710">
    <property type="entry name" value="RmlC-like_jellyroll"/>
</dbReference>
<evidence type="ECO:0000313" key="2">
    <source>
        <dbReference type="EMBL" id="UZJ24768.1"/>
    </source>
</evidence>
<evidence type="ECO:0000313" key="3">
    <source>
        <dbReference type="Proteomes" id="UP001164965"/>
    </source>
</evidence>
<feature type="domain" description="Cupin type-2" evidence="1">
    <location>
        <begin position="51"/>
        <end position="118"/>
    </location>
</feature>
<dbReference type="Pfam" id="PF07883">
    <property type="entry name" value="Cupin_2"/>
    <property type="match status" value="1"/>
</dbReference>
<dbReference type="EMBL" id="CP110615">
    <property type="protein sequence ID" value="UZJ24768.1"/>
    <property type="molecule type" value="Genomic_DNA"/>
</dbReference>
<dbReference type="PANTHER" id="PTHR36440:SF1">
    <property type="entry name" value="PUTATIVE (AFU_ORTHOLOGUE AFUA_8G07350)-RELATED"/>
    <property type="match status" value="1"/>
</dbReference>
<gene>
    <name evidence="2" type="ORF">RHODO2019_16930</name>
</gene>
<dbReference type="RefSeq" id="WP_265382874.1">
    <property type="nucleotide sequence ID" value="NZ_CP110615.1"/>
</dbReference>
<dbReference type="Proteomes" id="UP001164965">
    <property type="component" value="Chromosome"/>
</dbReference>
<accession>A0ABY6NZQ4</accession>
<sequence length="174" mass="18992">MSEPKVMKPDDGGVGRVVFREPGTARATWAMQSLFEHLLEPEEGVHVGVALVTQPPGVATPLHRHTQETEAFYLLDGRMDYLAGDDLYTLTAGCFLHLPRGLPHAFRIRGDTPARFLALTAPAGLLHLYDEVGIPATERRLPGADAQTPEQEIPKWVEVGPRYGLEVVGPPIPA</sequence>
<organism evidence="2 3">
    <name type="scientific">Rhodococcus antarcticus</name>
    <dbReference type="NCBI Taxonomy" id="2987751"/>
    <lineage>
        <taxon>Bacteria</taxon>
        <taxon>Bacillati</taxon>
        <taxon>Actinomycetota</taxon>
        <taxon>Actinomycetes</taxon>
        <taxon>Mycobacteriales</taxon>
        <taxon>Nocardiaceae</taxon>
        <taxon>Rhodococcus</taxon>
    </lineage>
</organism>
<proteinExistence type="predicted"/>
<dbReference type="Gene3D" id="2.60.120.10">
    <property type="entry name" value="Jelly Rolls"/>
    <property type="match status" value="1"/>
</dbReference>
<dbReference type="PANTHER" id="PTHR36440">
    <property type="entry name" value="PUTATIVE (AFU_ORTHOLOGUE AFUA_8G07350)-RELATED"/>
    <property type="match status" value="1"/>
</dbReference>
<dbReference type="InterPro" id="IPR011051">
    <property type="entry name" value="RmlC_Cupin_sf"/>
</dbReference>
<protein>
    <submittedName>
        <fullName evidence="2">Cupin domain-containing protein</fullName>
    </submittedName>
</protein>
<dbReference type="InterPro" id="IPR013096">
    <property type="entry name" value="Cupin_2"/>
</dbReference>
<name>A0ABY6NZQ4_9NOCA</name>
<keyword evidence="3" id="KW-1185">Reference proteome</keyword>
<evidence type="ECO:0000259" key="1">
    <source>
        <dbReference type="Pfam" id="PF07883"/>
    </source>
</evidence>
<dbReference type="SUPFAM" id="SSF51182">
    <property type="entry name" value="RmlC-like cupins"/>
    <property type="match status" value="1"/>
</dbReference>
<reference evidence="2" key="1">
    <citation type="submission" date="2022-10" db="EMBL/GenBank/DDBJ databases">
        <title>Rhodococcus sp.75.</title>
        <authorList>
            <person name="Sun M."/>
        </authorList>
    </citation>
    <scope>NUCLEOTIDE SEQUENCE</scope>
    <source>
        <strain evidence="2">75</strain>
    </source>
</reference>
<dbReference type="InterPro" id="IPR053146">
    <property type="entry name" value="QDO-like"/>
</dbReference>